<gene>
    <name evidence="1" type="ORF">DACRYDRAFT_24356</name>
</gene>
<protein>
    <submittedName>
        <fullName evidence="1">Uncharacterized protein</fullName>
    </submittedName>
</protein>
<evidence type="ECO:0000313" key="1">
    <source>
        <dbReference type="EMBL" id="EJT98810.1"/>
    </source>
</evidence>
<organism evidence="1 2">
    <name type="scientific">Dacryopinax primogenitus (strain DJM 731)</name>
    <name type="common">Brown rot fungus</name>
    <dbReference type="NCBI Taxonomy" id="1858805"/>
    <lineage>
        <taxon>Eukaryota</taxon>
        <taxon>Fungi</taxon>
        <taxon>Dikarya</taxon>
        <taxon>Basidiomycota</taxon>
        <taxon>Agaricomycotina</taxon>
        <taxon>Dacrymycetes</taxon>
        <taxon>Dacrymycetales</taxon>
        <taxon>Dacrymycetaceae</taxon>
        <taxon>Dacryopinax</taxon>
    </lineage>
</organism>
<dbReference type="GeneID" id="63688715"/>
<dbReference type="AlphaFoldDB" id="M5FPV7"/>
<keyword evidence="2" id="KW-1185">Reference proteome</keyword>
<accession>M5FPV7</accession>
<dbReference type="RefSeq" id="XP_040625708.1">
    <property type="nucleotide sequence ID" value="XM_040773653.1"/>
</dbReference>
<dbReference type="HOGENOM" id="CLU_2399635_0_0_1"/>
<dbReference type="Proteomes" id="UP000030653">
    <property type="component" value="Unassembled WGS sequence"/>
</dbReference>
<evidence type="ECO:0000313" key="2">
    <source>
        <dbReference type="Proteomes" id="UP000030653"/>
    </source>
</evidence>
<proteinExistence type="predicted"/>
<reference evidence="1 2" key="1">
    <citation type="journal article" date="2012" name="Science">
        <title>The Paleozoic origin of enzymatic lignin decomposition reconstructed from 31 fungal genomes.</title>
        <authorList>
            <person name="Floudas D."/>
            <person name="Binder M."/>
            <person name="Riley R."/>
            <person name="Barry K."/>
            <person name="Blanchette R.A."/>
            <person name="Henrissat B."/>
            <person name="Martinez A.T."/>
            <person name="Otillar R."/>
            <person name="Spatafora J.W."/>
            <person name="Yadav J.S."/>
            <person name="Aerts A."/>
            <person name="Benoit I."/>
            <person name="Boyd A."/>
            <person name="Carlson A."/>
            <person name="Copeland A."/>
            <person name="Coutinho P.M."/>
            <person name="de Vries R.P."/>
            <person name="Ferreira P."/>
            <person name="Findley K."/>
            <person name="Foster B."/>
            <person name="Gaskell J."/>
            <person name="Glotzer D."/>
            <person name="Gorecki P."/>
            <person name="Heitman J."/>
            <person name="Hesse C."/>
            <person name="Hori C."/>
            <person name="Igarashi K."/>
            <person name="Jurgens J.A."/>
            <person name="Kallen N."/>
            <person name="Kersten P."/>
            <person name="Kohler A."/>
            <person name="Kuees U."/>
            <person name="Kumar T.K.A."/>
            <person name="Kuo A."/>
            <person name="LaButti K."/>
            <person name="Larrondo L.F."/>
            <person name="Lindquist E."/>
            <person name="Ling A."/>
            <person name="Lombard V."/>
            <person name="Lucas S."/>
            <person name="Lundell T."/>
            <person name="Martin R."/>
            <person name="McLaughlin D.J."/>
            <person name="Morgenstern I."/>
            <person name="Morin E."/>
            <person name="Murat C."/>
            <person name="Nagy L.G."/>
            <person name="Nolan M."/>
            <person name="Ohm R.A."/>
            <person name="Patyshakuliyeva A."/>
            <person name="Rokas A."/>
            <person name="Ruiz-Duenas F.J."/>
            <person name="Sabat G."/>
            <person name="Salamov A."/>
            <person name="Samejima M."/>
            <person name="Schmutz J."/>
            <person name="Slot J.C."/>
            <person name="St John F."/>
            <person name="Stenlid J."/>
            <person name="Sun H."/>
            <person name="Sun S."/>
            <person name="Syed K."/>
            <person name="Tsang A."/>
            <person name="Wiebenga A."/>
            <person name="Young D."/>
            <person name="Pisabarro A."/>
            <person name="Eastwood D.C."/>
            <person name="Martin F."/>
            <person name="Cullen D."/>
            <person name="Grigoriev I.V."/>
            <person name="Hibbett D.S."/>
        </authorList>
    </citation>
    <scope>NUCLEOTIDE SEQUENCE [LARGE SCALE GENOMIC DNA]</scope>
    <source>
        <strain evidence="1 2">DJM-731 SS1</strain>
    </source>
</reference>
<sequence>MFDCDLKSAAKVFADWCCIGHRGDVPSVIPVLVREENVVDAGWLYPPIGKPHVLPHPRTIKPPKLLHCMPVPSHSKVKQKPLARGTMDVVEAK</sequence>
<name>M5FPV7_DACPD</name>
<dbReference type="EMBL" id="JH795872">
    <property type="protein sequence ID" value="EJT98810.1"/>
    <property type="molecule type" value="Genomic_DNA"/>
</dbReference>